<dbReference type="RefSeq" id="WP_137273601.1">
    <property type="nucleotide sequence ID" value="NZ_QGAL01000017.1"/>
</dbReference>
<accession>A0AB38NY93</accession>
<name>A0AB38NY93_9ENTR</name>
<proteinExistence type="predicted"/>
<sequence>MKKILLAALTILIPFSTMAQQMTIKNECALRAGMFSDILELHNDPVKQCSKIQVKQYIHEVATGGTQTLNNCITQQRYKIPVNIDGKRYEVWADSVVENVWSDSQKAPGNFKDYLEACINNPDKFINGPWLFKYSLAGYADFK</sequence>
<evidence type="ECO:0000313" key="3">
    <source>
        <dbReference type="Proteomes" id="UP000306327"/>
    </source>
</evidence>
<gene>
    <name evidence="2" type="ORF">EcCFBP13530_23695</name>
</gene>
<dbReference type="EMBL" id="QGAL01000017">
    <property type="protein sequence ID" value="TKK12445.1"/>
    <property type="molecule type" value="Genomic_DNA"/>
</dbReference>
<organism evidence="2 3">
    <name type="scientific">Enterobacter cancerogenus</name>
    <dbReference type="NCBI Taxonomy" id="69218"/>
    <lineage>
        <taxon>Bacteria</taxon>
        <taxon>Pseudomonadati</taxon>
        <taxon>Pseudomonadota</taxon>
        <taxon>Gammaproteobacteria</taxon>
        <taxon>Enterobacterales</taxon>
        <taxon>Enterobacteriaceae</taxon>
        <taxon>Enterobacter</taxon>
        <taxon>Enterobacter cloacae complex</taxon>
    </lineage>
</organism>
<feature type="signal peptide" evidence="1">
    <location>
        <begin position="1"/>
        <end position="19"/>
    </location>
</feature>
<dbReference type="Proteomes" id="UP000306327">
    <property type="component" value="Unassembled WGS sequence"/>
</dbReference>
<protein>
    <submittedName>
        <fullName evidence="2">Uncharacterized protein</fullName>
    </submittedName>
</protein>
<feature type="chain" id="PRO_5044200209" evidence="1">
    <location>
        <begin position="20"/>
        <end position="143"/>
    </location>
</feature>
<evidence type="ECO:0000313" key="2">
    <source>
        <dbReference type="EMBL" id="TKK12445.1"/>
    </source>
</evidence>
<evidence type="ECO:0000256" key="1">
    <source>
        <dbReference type="SAM" id="SignalP"/>
    </source>
</evidence>
<dbReference type="AlphaFoldDB" id="A0AB38NY93"/>
<comment type="caution">
    <text evidence="2">The sequence shown here is derived from an EMBL/GenBank/DDBJ whole genome shotgun (WGS) entry which is preliminary data.</text>
</comment>
<reference evidence="2 3" key="1">
    <citation type="journal article" date="2019" name="Sci. Rep.">
        <title>Differences in resource use lead to coexistence of seed-transmitted microbial populations.</title>
        <authorList>
            <person name="Torres-Cortes G."/>
            <person name="Garcia B.J."/>
            <person name="Compant S."/>
            <person name="Rezki S."/>
            <person name="Jones P."/>
            <person name="Preveaux A."/>
            <person name="Briand M."/>
            <person name="Roulet A."/>
            <person name="Bouchez O."/>
            <person name="Jacobson D."/>
            <person name="Barret M."/>
        </authorList>
    </citation>
    <scope>NUCLEOTIDE SEQUENCE [LARGE SCALE GENOMIC DNA]</scope>
    <source>
        <strain evidence="2 3">CFBP13530</strain>
    </source>
</reference>
<keyword evidence="1" id="KW-0732">Signal</keyword>